<feature type="chain" id="PRO_5021960442" evidence="2">
    <location>
        <begin position="28"/>
        <end position="388"/>
    </location>
</feature>
<dbReference type="PROSITE" id="PS51257">
    <property type="entry name" value="PROKAR_LIPOPROTEIN"/>
    <property type="match status" value="1"/>
</dbReference>
<evidence type="ECO:0000313" key="4">
    <source>
        <dbReference type="EMBL" id="QDQ96359.1"/>
    </source>
</evidence>
<dbReference type="EMBL" id="CP041765">
    <property type="protein sequence ID" value="QDQ96359.1"/>
    <property type="molecule type" value="Genomic_DNA"/>
</dbReference>
<keyword evidence="2" id="KW-0732">Signal</keyword>
<dbReference type="PANTHER" id="PTHR37957:SF1">
    <property type="entry name" value="PHYTASE-LIKE DOMAIN-CONTAINING PROTEIN"/>
    <property type="match status" value="1"/>
</dbReference>
<evidence type="ECO:0000256" key="2">
    <source>
        <dbReference type="SAM" id="SignalP"/>
    </source>
</evidence>
<gene>
    <name evidence="4" type="ORF">FO059_02095</name>
</gene>
<organism evidence="4 5">
    <name type="scientific">Tomitella fengzijianii</name>
    <dbReference type="NCBI Taxonomy" id="2597660"/>
    <lineage>
        <taxon>Bacteria</taxon>
        <taxon>Bacillati</taxon>
        <taxon>Actinomycetota</taxon>
        <taxon>Actinomycetes</taxon>
        <taxon>Mycobacteriales</taxon>
        <taxon>Tomitella</taxon>
    </lineage>
</organism>
<proteinExistence type="predicted"/>
<reference evidence="4 5" key="2">
    <citation type="submission" date="2019-07" db="EMBL/GenBank/DDBJ databases">
        <authorList>
            <person name="Huang Y."/>
        </authorList>
    </citation>
    <scope>NUCLEOTIDE SEQUENCE [LARGE SCALE GENOMIC DNA]</scope>
    <source>
        <strain evidence="4 5">HY188</strain>
    </source>
</reference>
<dbReference type="KEGG" id="toy:FO059_02095"/>
<evidence type="ECO:0000256" key="1">
    <source>
        <dbReference type="SAM" id="MobiDB-lite"/>
    </source>
</evidence>
<feature type="signal peptide" evidence="2">
    <location>
        <begin position="1"/>
        <end position="27"/>
    </location>
</feature>
<evidence type="ECO:0000259" key="3">
    <source>
        <dbReference type="Pfam" id="PF13449"/>
    </source>
</evidence>
<dbReference type="InterPro" id="IPR027372">
    <property type="entry name" value="Phytase-like_dom"/>
</dbReference>
<feature type="domain" description="Phytase-like" evidence="3">
    <location>
        <begin position="70"/>
        <end position="369"/>
    </location>
</feature>
<dbReference type="OrthoDB" id="9798539at2"/>
<dbReference type="AlphaFoldDB" id="A0A516WZT5"/>
<protein>
    <submittedName>
        <fullName evidence="4">Esterase-like activity of phytase family protein</fullName>
    </submittedName>
</protein>
<dbReference type="Pfam" id="PF13449">
    <property type="entry name" value="Phytase-like"/>
    <property type="match status" value="1"/>
</dbReference>
<reference evidence="4 5" key="1">
    <citation type="submission" date="2019-07" db="EMBL/GenBank/DDBJ databases">
        <title>Tomitella cavernea sp. nov., an actinomycete isolated from soil.</title>
        <authorList>
            <person name="Cheng J."/>
        </authorList>
    </citation>
    <scope>NUCLEOTIDE SEQUENCE [LARGE SCALE GENOMIC DNA]</scope>
    <source>
        <strain evidence="4 5">HY188</strain>
    </source>
</reference>
<keyword evidence="5" id="KW-1185">Reference proteome</keyword>
<accession>A0A516WZT5</accession>
<feature type="region of interest" description="Disordered" evidence="1">
    <location>
        <begin position="26"/>
        <end position="76"/>
    </location>
</feature>
<name>A0A516WZT5_9ACTN</name>
<dbReference type="PANTHER" id="PTHR37957">
    <property type="entry name" value="BLR7070 PROTEIN"/>
    <property type="match status" value="1"/>
</dbReference>
<sequence>MRPATRAGAALGTLAVLLTAGCGGARAPGPPATSAPDAHETSAPATAAPDDGVRPLGSVTVPEGTRFEGTTVGGLSGIDYDPATGRYVVISDDRGAHGPTRAYTVELPLDEHGVPAQPRLSSMIPLQGPGGPYAPGTSDTESIRWAPGGGVVYGSEGDATGGLMPFIRSAGPDGAYVRDYPLPAAYLPESGPGGEQSSGMRENLGFEGLALSPDGRTISAITENALVQDGPAAAADTPSPARLLQLDRATGAVVGEYVYEADPLQTSGAAFGPTVAGVSAMTQVGPTSFLTVERSLALPRGFVTTIHLATIDGATDVAGMAVLDGSEAPMRKTKIFESDGAMGNVEGITVGPELPDGARTLVLVEDDNFGRVGSTTFHVLRAGSAAGF</sequence>
<dbReference type="Proteomes" id="UP000317344">
    <property type="component" value="Chromosome"/>
</dbReference>
<evidence type="ECO:0000313" key="5">
    <source>
        <dbReference type="Proteomes" id="UP000317344"/>
    </source>
</evidence>